<evidence type="ECO:0000313" key="2">
    <source>
        <dbReference type="EMBL" id="MFH0263005.1"/>
    </source>
</evidence>
<dbReference type="InterPro" id="IPR020471">
    <property type="entry name" value="AKR"/>
</dbReference>
<name>A0ABW7IN21_9VIBR</name>
<accession>A0ABW7IN21</accession>
<feature type="domain" description="NADP-dependent oxidoreductase" evidence="1">
    <location>
        <begin position="30"/>
        <end position="310"/>
    </location>
</feature>
<proteinExistence type="predicted"/>
<dbReference type="Pfam" id="PF00248">
    <property type="entry name" value="Aldo_ket_red"/>
    <property type="match status" value="1"/>
</dbReference>
<dbReference type="InterPro" id="IPR023210">
    <property type="entry name" value="NADP_OxRdtase_dom"/>
</dbReference>
<dbReference type="PANTHER" id="PTHR11732">
    <property type="entry name" value="ALDO/KETO REDUCTASE"/>
    <property type="match status" value="1"/>
</dbReference>
<gene>
    <name evidence="2" type="ORF">ACGRH2_21675</name>
</gene>
<reference evidence="2 3" key="1">
    <citation type="submission" date="2024-10" db="EMBL/GenBank/DDBJ databases">
        <authorList>
            <person name="Yibar A."/>
            <person name="Saticioglu I.B."/>
            <person name="Duman M."/>
            <person name="Ajmi N."/>
            <person name="Gurler F."/>
            <person name="Ay H."/>
            <person name="Onuk E."/>
            <person name="Guler S."/>
            <person name="Romalde J.L."/>
        </authorList>
    </citation>
    <scope>NUCLEOTIDE SEQUENCE [LARGE SCALE GENOMIC DNA]</scope>
    <source>
        <strain evidence="2 3">1-TCBS-B</strain>
    </source>
</reference>
<evidence type="ECO:0000259" key="1">
    <source>
        <dbReference type="Pfam" id="PF00248"/>
    </source>
</evidence>
<protein>
    <submittedName>
        <fullName evidence="2">Aldo/keto reductase</fullName>
    </submittedName>
</protein>
<sequence>MTVAYSYQPTVDIDKVPTKTLYTGQKMPAVGLGTFGSDRFGPEEVSQAVYGAIKAGYRFMDCASIYGNEDQIGDVLKRAMNDFGIEREEFFINSKVWNDQHDDVINACKKTLKDLQVDYLDLYMVHWPFPNFHPIGCDGDSRSPDAKPYIHEDFMKTWRQMEQLVEMGLVKAIGTSNMTIAKMALLIRDARIKPAVNEMECHPLFQQEELYNYMINNDVVPVGFCPIGSPTRPERDKTAEDLVDIENPVIVAAADRLGVHPAIVCIKWAVQRGHVPIPFSVAEDQYVSNLKCVTENPLTEEELEAISRIDANNRLIKGQVFLWEGADSWEQLWDLDGNISA</sequence>
<dbReference type="InterPro" id="IPR036812">
    <property type="entry name" value="NAD(P)_OxRdtase_dom_sf"/>
</dbReference>
<dbReference type="RefSeq" id="WP_063602813.1">
    <property type="nucleotide sequence ID" value="NZ_JBIHSF010000011.1"/>
</dbReference>
<dbReference type="EMBL" id="JBIHSF010000011">
    <property type="protein sequence ID" value="MFH0263005.1"/>
    <property type="molecule type" value="Genomic_DNA"/>
</dbReference>
<dbReference type="CDD" id="cd19071">
    <property type="entry name" value="AKR_AKR1-5-like"/>
    <property type="match status" value="1"/>
</dbReference>
<comment type="caution">
    <text evidence="2">The sequence shown here is derived from an EMBL/GenBank/DDBJ whole genome shotgun (WGS) entry which is preliminary data.</text>
</comment>
<dbReference type="Gene3D" id="3.20.20.100">
    <property type="entry name" value="NADP-dependent oxidoreductase domain"/>
    <property type="match status" value="1"/>
</dbReference>
<keyword evidence="3" id="KW-1185">Reference proteome</keyword>
<organism evidence="2 3">
    <name type="scientific">Vibrio barjaei</name>
    <dbReference type="NCBI Taxonomy" id="1676683"/>
    <lineage>
        <taxon>Bacteria</taxon>
        <taxon>Pseudomonadati</taxon>
        <taxon>Pseudomonadota</taxon>
        <taxon>Gammaproteobacteria</taxon>
        <taxon>Vibrionales</taxon>
        <taxon>Vibrionaceae</taxon>
        <taxon>Vibrio</taxon>
    </lineage>
</organism>
<dbReference type="PRINTS" id="PR00069">
    <property type="entry name" value="ALDKETRDTASE"/>
</dbReference>
<dbReference type="Proteomes" id="UP001607125">
    <property type="component" value="Unassembled WGS sequence"/>
</dbReference>
<dbReference type="SUPFAM" id="SSF51430">
    <property type="entry name" value="NAD(P)-linked oxidoreductase"/>
    <property type="match status" value="1"/>
</dbReference>
<dbReference type="PIRSF" id="PIRSF000097">
    <property type="entry name" value="AKR"/>
    <property type="match status" value="1"/>
</dbReference>
<evidence type="ECO:0000313" key="3">
    <source>
        <dbReference type="Proteomes" id="UP001607125"/>
    </source>
</evidence>